<dbReference type="RefSeq" id="WP_013656675.1">
    <property type="nucleotide sequence ID" value="NC_015275.1"/>
</dbReference>
<dbReference type="eggNOG" id="COG1247">
    <property type="taxonomic scope" value="Bacteria"/>
</dbReference>
<sequence length="165" mass="18753">MTVMMRCMTEKDWPNVRCIYEQGISSGIATFQTEVPSYEVWNAAHLTTGRLVAVVDEEVVGWVALSPTSSRCVYKGVAELSIYIVQNAQRKGVATKLLNELIQLSEQEGIWTLQSSIIEENKASLALHQKCGFRQVGYREKIARDQKGDWHNTILMERRSQVDNF</sequence>
<evidence type="ECO:0000259" key="3">
    <source>
        <dbReference type="PROSITE" id="PS51186"/>
    </source>
</evidence>
<dbReference type="KEGG" id="cle:Clole_1654"/>
<dbReference type="PANTHER" id="PTHR43072">
    <property type="entry name" value="N-ACETYLTRANSFERASE"/>
    <property type="match status" value="1"/>
</dbReference>
<dbReference type="PANTHER" id="PTHR43072:SF23">
    <property type="entry name" value="UPF0039 PROTEIN C11D3.02C"/>
    <property type="match status" value="1"/>
</dbReference>
<proteinExistence type="predicted"/>
<keyword evidence="2" id="KW-0012">Acyltransferase</keyword>
<dbReference type="GO" id="GO:0016747">
    <property type="term" value="F:acyltransferase activity, transferring groups other than amino-acyl groups"/>
    <property type="evidence" value="ECO:0007669"/>
    <property type="project" value="InterPro"/>
</dbReference>
<evidence type="ECO:0000313" key="4">
    <source>
        <dbReference type="EMBL" id="ADZ83378.1"/>
    </source>
</evidence>
<accession>F2JLI7</accession>
<dbReference type="Gene3D" id="3.40.630.30">
    <property type="match status" value="1"/>
</dbReference>
<protein>
    <submittedName>
        <fullName evidence="4">GCN5-related N-acetyltransferase</fullName>
    </submittedName>
</protein>
<dbReference type="CDD" id="cd04301">
    <property type="entry name" value="NAT_SF"/>
    <property type="match status" value="1"/>
</dbReference>
<evidence type="ECO:0000256" key="2">
    <source>
        <dbReference type="ARBA" id="ARBA00023315"/>
    </source>
</evidence>
<dbReference type="Proteomes" id="UP000008467">
    <property type="component" value="Chromosome"/>
</dbReference>
<dbReference type="HOGENOM" id="CLU_013985_4_5_9"/>
<dbReference type="EMBL" id="CP002582">
    <property type="protein sequence ID" value="ADZ83378.1"/>
    <property type="molecule type" value="Genomic_DNA"/>
</dbReference>
<dbReference type="STRING" id="642492.Clole_1654"/>
<organism evidence="4 5">
    <name type="scientific">Cellulosilyticum lentocellum (strain ATCC 49066 / DSM 5427 / NCIMB 11756 / RHM5)</name>
    <name type="common">Clostridium lentocellum</name>
    <dbReference type="NCBI Taxonomy" id="642492"/>
    <lineage>
        <taxon>Bacteria</taxon>
        <taxon>Bacillati</taxon>
        <taxon>Bacillota</taxon>
        <taxon>Clostridia</taxon>
        <taxon>Lachnospirales</taxon>
        <taxon>Cellulosilyticaceae</taxon>
        <taxon>Cellulosilyticum</taxon>
    </lineage>
</organism>
<dbReference type="InterPro" id="IPR016181">
    <property type="entry name" value="Acyl_CoA_acyltransferase"/>
</dbReference>
<keyword evidence="1 4" id="KW-0808">Transferase</keyword>
<feature type="domain" description="N-acetyltransferase" evidence="3">
    <location>
        <begin position="3"/>
        <end position="161"/>
    </location>
</feature>
<dbReference type="InterPro" id="IPR000182">
    <property type="entry name" value="GNAT_dom"/>
</dbReference>
<dbReference type="Pfam" id="PF00583">
    <property type="entry name" value="Acetyltransf_1"/>
    <property type="match status" value="1"/>
</dbReference>
<dbReference type="AlphaFoldDB" id="F2JLI7"/>
<gene>
    <name evidence="4" type="ordered locus">Clole_1654</name>
</gene>
<reference evidence="4 5" key="1">
    <citation type="journal article" date="2011" name="J. Bacteriol.">
        <title>Complete genome sequence of the cellulose-degrading bacterium Cellulosilyticum lentocellum.</title>
        <authorList>
            <consortium name="US DOE Joint Genome Institute"/>
            <person name="Miller D.A."/>
            <person name="Suen G."/>
            <person name="Bruce D."/>
            <person name="Copeland A."/>
            <person name="Cheng J.F."/>
            <person name="Detter C."/>
            <person name="Goodwin L.A."/>
            <person name="Han C.S."/>
            <person name="Hauser L.J."/>
            <person name="Land M.L."/>
            <person name="Lapidus A."/>
            <person name="Lucas S."/>
            <person name="Meincke L."/>
            <person name="Pitluck S."/>
            <person name="Tapia R."/>
            <person name="Teshima H."/>
            <person name="Woyke T."/>
            <person name="Fox B.G."/>
            <person name="Angert E.R."/>
            <person name="Currie C.R."/>
        </authorList>
    </citation>
    <scope>NUCLEOTIDE SEQUENCE [LARGE SCALE GENOMIC DNA]</scope>
    <source>
        <strain evidence="5">ATCC 49066 / DSM 5427 / NCIMB 11756 / RHM5</strain>
    </source>
</reference>
<evidence type="ECO:0000256" key="1">
    <source>
        <dbReference type="ARBA" id="ARBA00022679"/>
    </source>
</evidence>
<dbReference type="SUPFAM" id="SSF55729">
    <property type="entry name" value="Acyl-CoA N-acyltransferases (Nat)"/>
    <property type="match status" value="1"/>
</dbReference>
<name>F2JLI7_CELLD</name>
<evidence type="ECO:0000313" key="5">
    <source>
        <dbReference type="Proteomes" id="UP000008467"/>
    </source>
</evidence>
<keyword evidence="5" id="KW-1185">Reference proteome</keyword>
<dbReference type="PROSITE" id="PS51186">
    <property type="entry name" value="GNAT"/>
    <property type="match status" value="1"/>
</dbReference>